<name>A0AAV4TK93_CAEEX</name>
<protein>
    <submittedName>
        <fullName evidence="2">Uncharacterized protein</fullName>
    </submittedName>
</protein>
<reference evidence="2 3" key="1">
    <citation type="submission" date="2021-06" db="EMBL/GenBank/DDBJ databases">
        <title>Caerostris extrusa draft genome.</title>
        <authorList>
            <person name="Kono N."/>
            <person name="Arakawa K."/>
        </authorList>
    </citation>
    <scope>NUCLEOTIDE SEQUENCE [LARGE SCALE GENOMIC DNA]</scope>
</reference>
<keyword evidence="3" id="KW-1185">Reference proteome</keyword>
<sequence length="99" mass="10888">MRFNCDKNNTLKRLGHKFKTAAGKAFTQTKNHHRSKTILTAHQIANSSPEGTSWEGRGRPPSKLSDILTPQSPGGVSSQRQTSHQFNGLLKSSGLQITF</sequence>
<evidence type="ECO:0000256" key="1">
    <source>
        <dbReference type="SAM" id="MobiDB-lite"/>
    </source>
</evidence>
<evidence type="ECO:0000313" key="2">
    <source>
        <dbReference type="EMBL" id="GIY45817.1"/>
    </source>
</evidence>
<organism evidence="2 3">
    <name type="scientific">Caerostris extrusa</name>
    <name type="common">Bark spider</name>
    <name type="synonym">Caerostris bankana</name>
    <dbReference type="NCBI Taxonomy" id="172846"/>
    <lineage>
        <taxon>Eukaryota</taxon>
        <taxon>Metazoa</taxon>
        <taxon>Ecdysozoa</taxon>
        <taxon>Arthropoda</taxon>
        <taxon>Chelicerata</taxon>
        <taxon>Arachnida</taxon>
        <taxon>Araneae</taxon>
        <taxon>Araneomorphae</taxon>
        <taxon>Entelegynae</taxon>
        <taxon>Araneoidea</taxon>
        <taxon>Araneidae</taxon>
        <taxon>Caerostris</taxon>
    </lineage>
</organism>
<dbReference type="AlphaFoldDB" id="A0AAV4TK93"/>
<feature type="region of interest" description="Disordered" evidence="1">
    <location>
        <begin position="45"/>
        <end position="87"/>
    </location>
</feature>
<comment type="caution">
    <text evidence="2">The sequence shown here is derived from an EMBL/GenBank/DDBJ whole genome shotgun (WGS) entry which is preliminary data.</text>
</comment>
<dbReference type="EMBL" id="BPLR01011324">
    <property type="protein sequence ID" value="GIY45817.1"/>
    <property type="molecule type" value="Genomic_DNA"/>
</dbReference>
<accession>A0AAV4TK93</accession>
<gene>
    <name evidence="2" type="ORF">CEXT_596381</name>
</gene>
<evidence type="ECO:0000313" key="3">
    <source>
        <dbReference type="Proteomes" id="UP001054945"/>
    </source>
</evidence>
<proteinExistence type="predicted"/>
<feature type="compositionally biased region" description="Polar residues" evidence="1">
    <location>
        <begin position="68"/>
        <end position="86"/>
    </location>
</feature>
<dbReference type="Proteomes" id="UP001054945">
    <property type="component" value="Unassembled WGS sequence"/>
</dbReference>